<feature type="region of interest" description="Disordered" evidence="1">
    <location>
        <begin position="1"/>
        <end position="45"/>
    </location>
</feature>
<evidence type="ECO:0000313" key="3">
    <source>
        <dbReference type="Proteomes" id="UP000269198"/>
    </source>
</evidence>
<accession>A0A3N0EGI8</accession>
<sequence length="170" mass="18531">MMSGCGLTGDDDGDSQEGEQNGEAENGSPVETEEVIGEGTFPYYDNKGEVTFEINGFTERGDLLQMDYTVTPGTPESDARNDPTLRNLFDAGSGGNIHLLDTDNLRRHTVVEDESGTPLESDPWDTALPYDEPTTLTAFFASAEDMETVDVYLYEFPPIMDVPVNTEGGE</sequence>
<name>A0A3N0EGI8_9ACTN</name>
<keyword evidence="3" id="KW-1185">Reference proteome</keyword>
<proteinExistence type="predicted"/>
<dbReference type="EMBL" id="RJMB01000002">
    <property type="protein sequence ID" value="RNL87010.1"/>
    <property type="molecule type" value="Genomic_DNA"/>
</dbReference>
<dbReference type="OrthoDB" id="3430591at2"/>
<feature type="compositionally biased region" description="Acidic residues" evidence="1">
    <location>
        <begin position="9"/>
        <end position="22"/>
    </location>
</feature>
<dbReference type="AlphaFoldDB" id="A0A3N0EGI8"/>
<evidence type="ECO:0000256" key="1">
    <source>
        <dbReference type="SAM" id="MobiDB-lite"/>
    </source>
</evidence>
<comment type="caution">
    <text evidence="2">The sequence shown here is derived from an EMBL/GenBank/DDBJ whole genome shotgun (WGS) entry which is preliminary data.</text>
</comment>
<organism evidence="2 3">
    <name type="scientific">Halostreptopolyspora alba</name>
    <dbReference type="NCBI Taxonomy" id="2487137"/>
    <lineage>
        <taxon>Bacteria</taxon>
        <taxon>Bacillati</taxon>
        <taxon>Actinomycetota</taxon>
        <taxon>Actinomycetes</taxon>
        <taxon>Streptosporangiales</taxon>
        <taxon>Nocardiopsidaceae</taxon>
        <taxon>Halostreptopolyspora</taxon>
    </lineage>
</organism>
<evidence type="ECO:0008006" key="4">
    <source>
        <dbReference type="Google" id="ProtNLM"/>
    </source>
</evidence>
<evidence type="ECO:0000313" key="2">
    <source>
        <dbReference type="EMBL" id="RNL87010.1"/>
    </source>
</evidence>
<gene>
    <name evidence="2" type="ORF">EFW17_02515</name>
</gene>
<protein>
    <recommendedName>
        <fullName evidence="4">DUF4352 domain-containing protein</fullName>
    </recommendedName>
</protein>
<dbReference type="Proteomes" id="UP000269198">
    <property type="component" value="Unassembled WGS sequence"/>
</dbReference>
<reference evidence="2 3" key="1">
    <citation type="submission" date="2018-11" db="EMBL/GenBank/DDBJ databases">
        <title>The genome draft of YIM 96095.</title>
        <authorList>
            <person name="Tang S.-K."/>
            <person name="Chunyu W.-X."/>
            <person name="Feng Y.-Z."/>
        </authorList>
    </citation>
    <scope>NUCLEOTIDE SEQUENCE [LARGE SCALE GENOMIC DNA]</scope>
    <source>
        <strain evidence="2 3">YIM 96095</strain>
    </source>
</reference>